<evidence type="ECO:0000259" key="1">
    <source>
        <dbReference type="Pfam" id="PF02931"/>
    </source>
</evidence>
<keyword evidence="3" id="KW-1185">Reference proteome</keyword>
<dbReference type="InterPro" id="IPR036734">
    <property type="entry name" value="Neur_chan_lig-bd_sf"/>
</dbReference>
<proteinExistence type="predicted"/>
<dbReference type="FunFam" id="2.70.170.10:FF:000106">
    <property type="entry name" value="Si:ch211-39a7.1"/>
    <property type="match status" value="1"/>
</dbReference>
<feature type="domain" description="Neurotransmitter-gated ion-channel ligand-binding" evidence="1">
    <location>
        <begin position="1"/>
        <end position="67"/>
    </location>
</feature>
<dbReference type="InParanoid" id="A7TAK0"/>
<organism evidence="2 3">
    <name type="scientific">Nematostella vectensis</name>
    <name type="common">Starlet sea anemone</name>
    <dbReference type="NCBI Taxonomy" id="45351"/>
    <lineage>
        <taxon>Eukaryota</taxon>
        <taxon>Metazoa</taxon>
        <taxon>Cnidaria</taxon>
        <taxon>Anthozoa</taxon>
        <taxon>Hexacorallia</taxon>
        <taxon>Actiniaria</taxon>
        <taxon>Edwardsiidae</taxon>
        <taxon>Nematostella</taxon>
    </lineage>
</organism>
<reference evidence="2 3" key="1">
    <citation type="journal article" date="2007" name="Science">
        <title>Sea anemone genome reveals ancestral eumetazoan gene repertoire and genomic organization.</title>
        <authorList>
            <person name="Putnam N.H."/>
            <person name="Srivastava M."/>
            <person name="Hellsten U."/>
            <person name="Dirks B."/>
            <person name="Chapman J."/>
            <person name="Salamov A."/>
            <person name="Terry A."/>
            <person name="Shapiro H."/>
            <person name="Lindquist E."/>
            <person name="Kapitonov V.V."/>
            <person name="Jurka J."/>
            <person name="Genikhovich G."/>
            <person name="Grigoriev I.V."/>
            <person name="Lucas S.M."/>
            <person name="Steele R.E."/>
            <person name="Finnerty J.R."/>
            <person name="Technau U."/>
            <person name="Martindale M.Q."/>
            <person name="Rokhsar D.S."/>
        </authorList>
    </citation>
    <scope>NUCLEOTIDE SEQUENCE [LARGE SCALE GENOMIC DNA]</scope>
    <source>
        <strain evidence="3">CH2 X CH6</strain>
    </source>
</reference>
<dbReference type="eggNOG" id="KOG3646">
    <property type="taxonomic scope" value="Eukaryota"/>
</dbReference>
<dbReference type="SUPFAM" id="SSF63712">
    <property type="entry name" value="Nicotinic receptor ligand binding domain-like"/>
    <property type="match status" value="1"/>
</dbReference>
<feature type="non-terminal residue" evidence="2">
    <location>
        <position position="70"/>
    </location>
</feature>
<dbReference type="EMBL" id="DS474187">
    <property type="protein sequence ID" value="EDO26971.1"/>
    <property type="molecule type" value="Genomic_DNA"/>
</dbReference>
<name>A7TAK0_NEMVE</name>
<protein>
    <recommendedName>
        <fullName evidence="1">Neurotransmitter-gated ion-channel ligand-binding domain-containing protein</fullName>
    </recommendedName>
</protein>
<dbReference type="Gene3D" id="2.70.170.10">
    <property type="entry name" value="Neurotransmitter-gated ion-channel ligand-binding domain"/>
    <property type="match status" value="1"/>
</dbReference>
<dbReference type="PhylomeDB" id="A7TAK0"/>
<dbReference type="InterPro" id="IPR006202">
    <property type="entry name" value="Neur_chan_lig-bd"/>
</dbReference>
<dbReference type="Pfam" id="PF02931">
    <property type="entry name" value="Neur_chan_LBD"/>
    <property type="match status" value="1"/>
</dbReference>
<evidence type="ECO:0000313" key="2">
    <source>
        <dbReference type="EMBL" id="EDO26971.1"/>
    </source>
</evidence>
<dbReference type="Proteomes" id="UP000001593">
    <property type="component" value="Unassembled WGS sequence"/>
</dbReference>
<accession>A7TAK0</accession>
<evidence type="ECO:0000313" key="3">
    <source>
        <dbReference type="Proteomes" id="UP000001593"/>
    </source>
</evidence>
<dbReference type="GO" id="GO:0016020">
    <property type="term" value="C:membrane"/>
    <property type="evidence" value="ECO:0007669"/>
    <property type="project" value="InterPro"/>
</dbReference>
<feature type="non-terminal residue" evidence="2">
    <location>
        <position position="1"/>
    </location>
</feature>
<sequence length="70" mass="8066">LKFGSWTFDGFHLDLKPEAPQASLSKFIPNGEWDLIGAPAIRNVLRYDCCPAPYPDVTFTLHLRRRVLFF</sequence>
<dbReference type="HOGENOM" id="CLU_173526_0_0_1"/>
<dbReference type="GO" id="GO:0005230">
    <property type="term" value="F:extracellular ligand-gated monoatomic ion channel activity"/>
    <property type="evidence" value="ECO:0007669"/>
    <property type="project" value="InterPro"/>
</dbReference>
<gene>
    <name evidence="2" type="ORF">NEMVEDRAFT_v1g59845</name>
</gene>
<dbReference type="AlphaFoldDB" id="A7TAK0"/>
<dbReference type="STRING" id="45351.A7TAK0"/>